<evidence type="ECO:0000256" key="1">
    <source>
        <dbReference type="SAM" id="SignalP"/>
    </source>
</evidence>
<name>A0ABQ8J6R9_DERPT</name>
<sequence length="324" mass="38196">MKFLTSSSFILLAMFGITLAYTVPIANDGRDDLVKKCEDLIKEAQDALHKYQPNQRNHKDREMLENETFKLHMLIDIIREHKDDSNLQYIEQEIYQMEQLKEIVHFHKDDSNLQWDNLQYQTQKKKLEEMIKKLEQDDNVPTTTTTGASDIIANEFDKDYMIERCDVVLKRAQHAMDTHKQTEENKPIMDKLLKCVIGLTQLKSSIRLSKSEANLQMEELYLETYEKMVPDLIKKLDNPKTIATTNDDDGEKVINESKRLIEQAELLRQQHHAISYQQYKQLGDQSDILRHLIDEAKMAEDKNEFDKIINELRKQNEKMRELLP</sequence>
<accession>A0ABQ8J6R9</accession>
<evidence type="ECO:0000313" key="2">
    <source>
        <dbReference type="EMBL" id="KAH9418239.1"/>
    </source>
</evidence>
<organism evidence="2 3">
    <name type="scientific">Dermatophagoides pteronyssinus</name>
    <name type="common">European house dust mite</name>
    <dbReference type="NCBI Taxonomy" id="6956"/>
    <lineage>
        <taxon>Eukaryota</taxon>
        <taxon>Metazoa</taxon>
        <taxon>Ecdysozoa</taxon>
        <taxon>Arthropoda</taxon>
        <taxon>Chelicerata</taxon>
        <taxon>Arachnida</taxon>
        <taxon>Acari</taxon>
        <taxon>Acariformes</taxon>
        <taxon>Sarcoptiformes</taxon>
        <taxon>Astigmata</taxon>
        <taxon>Psoroptidia</taxon>
        <taxon>Analgoidea</taxon>
        <taxon>Pyroglyphidae</taxon>
        <taxon>Dermatophagoidinae</taxon>
        <taxon>Dermatophagoides</taxon>
    </lineage>
</organism>
<comment type="caution">
    <text evidence="2">The sequence shown here is derived from an EMBL/GenBank/DDBJ whole genome shotgun (WGS) entry which is preliminary data.</text>
</comment>
<proteinExistence type="predicted"/>
<dbReference type="EMBL" id="NJHN03000065">
    <property type="protein sequence ID" value="KAH9418239.1"/>
    <property type="molecule type" value="Genomic_DNA"/>
</dbReference>
<reference evidence="2 3" key="1">
    <citation type="journal article" date="2018" name="J. Allergy Clin. Immunol.">
        <title>High-quality assembly of Dermatophagoides pteronyssinus genome and transcriptome reveals a wide range of novel allergens.</title>
        <authorList>
            <person name="Liu X.Y."/>
            <person name="Yang K.Y."/>
            <person name="Wang M.Q."/>
            <person name="Kwok J.S."/>
            <person name="Zeng X."/>
            <person name="Yang Z."/>
            <person name="Xiao X.J."/>
            <person name="Lau C.P."/>
            <person name="Li Y."/>
            <person name="Huang Z.M."/>
            <person name="Ba J.G."/>
            <person name="Yim A.K."/>
            <person name="Ouyang C.Y."/>
            <person name="Ngai S.M."/>
            <person name="Chan T.F."/>
            <person name="Leung E.L."/>
            <person name="Liu L."/>
            <person name="Liu Z.G."/>
            <person name="Tsui S.K."/>
        </authorList>
    </citation>
    <scope>NUCLEOTIDE SEQUENCE [LARGE SCALE GENOMIC DNA]</scope>
    <source>
        <strain evidence="2">Derp</strain>
    </source>
</reference>
<protein>
    <submittedName>
        <fullName evidence="2">Uncharacterized protein</fullName>
    </submittedName>
</protein>
<keyword evidence="1" id="KW-0732">Signal</keyword>
<reference evidence="2 3" key="2">
    <citation type="journal article" date="2022" name="Mol. Biol. Evol.">
        <title>Comparative Genomics Reveals Insights into the Divergent Evolution of Astigmatic Mites and Household Pest Adaptations.</title>
        <authorList>
            <person name="Xiong Q."/>
            <person name="Wan A.T."/>
            <person name="Liu X."/>
            <person name="Fung C.S."/>
            <person name="Xiao X."/>
            <person name="Malainual N."/>
            <person name="Hou J."/>
            <person name="Wang L."/>
            <person name="Wang M."/>
            <person name="Yang K.Y."/>
            <person name="Cui Y."/>
            <person name="Leung E.L."/>
            <person name="Nong W."/>
            <person name="Shin S.K."/>
            <person name="Au S.W."/>
            <person name="Jeong K.Y."/>
            <person name="Chew F.T."/>
            <person name="Hui J.H."/>
            <person name="Leung T.F."/>
            <person name="Tungtrongchitr A."/>
            <person name="Zhong N."/>
            <person name="Liu Z."/>
            <person name="Tsui S.K."/>
        </authorList>
    </citation>
    <scope>NUCLEOTIDE SEQUENCE [LARGE SCALE GENOMIC DNA]</scope>
    <source>
        <strain evidence="2">Derp</strain>
    </source>
</reference>
<evidence type="ECO:0000313" key="3">
    <source>
        <dbReference type="Proteomes" id="UP000887458"/>
    </source>
</evidence>
<feature type="signal peptide" evidence="1">
    <location>
        <begin position="1"/>
        <end position="20"/>
    </location>
</feature>
<feature type="chain" id="PRO_5047440949" evidence="1">
    <location>
        <begin position="21"/>
        <end position="324"/>
    </location>
</feature>
<keyword evidence="3" id="KW-1185">Reference proteome</keyword>
<gene>
    <name evidence="2" type="ORF">DERP_010793</name>
</gene>
<dbReference type="Proteomes" id="UP000887458">
    <property type="component" value="Unassembled WGS sequence"/>
</dbReference>